<feature type="domain" description="Restriction endonuclease type II-like" evidence="3">
    <location>
        <begin position="1631"/>
        <end position="1727"/>
    </location>
</feature>
<keyword evidence="4" id="KW-0378">Hydrolase</keyword>
<dbReference type="OrthoDB" id="9757917at2"/>
<dbReference type="InterPro" id="IPR047187">
    <property type="entry name" value="SF1_C_Upf1"/>
</dbReference>
<gene>
    <name evidence="4" type="ORF">CZ787_09975</name>
</gene>
<dbReference type="EMBL" id="FUKM01000044">
    <property type="protein sequence ID" value="SJN13334.1"/>
    <property type="molecule type" value="Genomic_DNA"/>
</dbReference>
<dbReference type="Gene3D" id="3.40.50.300">
    <property type="entry name" value="P-loop containing nucleotide triphosphate hydrolases"/>
    <property type="match status" value="3"/>
</dbReference>
<dbReference type="SUPFAM" id="SSF52540">
    <property type="entry name" value="P-loop containing nucleoside triphosphate hydrolases"/>
    <property type="match status" value="1"/>
</dbReference>
<dbReference type="Pfam" id="PF18741">
    <property type="entry name" value="MTES_1575"/>
    <property type="match status" value="1"/>
</dbReference>
<keyword evidence="4" id="KW-0547">Nucleotide-binding</keyword>
<sequence length="1739" mass="192822">MSQNDPSVIKLHATLVEKINFACHQSAFAVLRDLRIENTNEEQDLSDLTVTLDASPAFVKQKSWRVDRLAAGGLLALKDRDLELDGGFLLGLTESMRGTVTFTVRQNSEVLTEQNTPVELLACNEWGGASYMPELLAAFCTPNDPAIDKLLGQASQILRKAGKPDQINGYDANSREQIWLMASAIYTAIVKLQLGYALPPASFEKNGQKVRLPHHVESAKVATCLDTTLLFAAVLEQAQLNPLVILTEGHALVGLWLEKEDLASVVIDEAETLRQRIPLQELILIETTYTTSHPSPPFSKAVEAGNKQVSLDKDHEFIAAVDIRRARAHRINPISLKSQAGASSDTSGTADIFEPALEEAPDLPANTVHIEQEVFEDSPSGRLERWQRKLLDLSARNPLLNQKPSKSSLQLVCGDPSGLEDLLATGARISIAPFPRLQAQEQDQDIHQQRTGEDLKDVYSRDALTKKQVLVELTQEELEKRSVDIYRKAQTSLKEGGSNTLFLAVGFLLWKPNDKGSRRYRAPLILLPVSLERKSVRSGVKMVASDDEPRFNTTLLELLKTDFAIDIKGLTGALPEDESGVDVSGIWNRVRHAIKAVPGFEVVEDVVLGHFSFAKYLMWKDLMDRSEALKESPVVKHLLDTPREPYDSDIRFVEAKDIDREYTPADLLTPLPADSSQMSAIATADRGKDFVIIGPPGTGKSQTIGNLIAHMLGKGKKVLFVSEKTAALDVVHRRLREIGLGQFCLELHSNKAKKADVLDQLRTSWTNASASSVSDWKAESERLKTLRDRLNHVVNALHRRHRNGLTAHYAMGVKIRDADLAAKLKLSWAKAEIHDEQQLEQLREIASLLSLQAKAVGNVVDHPLSVIQQHDWRPQWQEEVVSVARQLKKSADKMSHELSAVEKALGIRLGTLNFAKLSAVAECCQVLLDAYRQSASFALEPDAPDRLDALEQAVTQLKTYIATQAKLSCSYAPLAWQQLDTTVLGPAWAAANETWWPKSWFAKRGVMKQLREGGAQGTPNPDNDIPVLTQLRETGSNIDRLDAVLKGLKGWDAYNSDPEAMAALKLLGTRARVAVGKLADDAESLAALRTKIRSLLYDANDLLAPEAPIGRVIIDFQATFDEFTALKSQFEDLIGAALERHLPAEEPALSAVSAHCQQILEHHISLKEWCAWMRRRTEALDYQLGPLVDAIEQGSIDADQIEDVFEAAYCEWWSSAVIGEDDVLRTFSSPEHQAAILNFRELDTRFSALTAKYIAARLSGEIPDQDAIQKSSSWGVLRHELQKKMRHKPVREMMETIPDAITTLAPCLMMSPLSIAQFLSPGQALFDVVIFDEASQITVWDAVGSLARGKQVIVAGDPKQMPPSNFFGRSDDDPDGEVDGEGDLESILDELMGASIPQRVLNLHYRSRRESLIAFSNSRYYDNSLVTFPAPVHPDKGVSLVRPEGFYARGKARHNQGEAKAIVAEIIRRLTSEDVAIRRQSIGVVTFNTEQQSLIEDLLDKARGEDPSIEWAFSDDELEPVFVKNLETVQGDERDVILFSITYGPDESGHVTMNFGPLNRNGGERRLNVAMTRARSEMVVFSTLAPERIDLSRTSAKAVADLKHFLEYAERGASALGAAVHGSIGDFESPFEVAVARGLREKGWIVHPQIGVSAYRIDMGIVHPDKPGVYLAGIECDGAMYHSSVYARERDKVRQSVLEGLGWTLFRVWSTDWWTHRTKALDTLDTTLTQRLEKSTSDE</sequence>
<dbReference type="Proteomes" id="UP000196331">
    <property type="component" value="Unassembled WGS sequence"/>
</dbReference>
<dbReference type="Pfam" id="PF13195">
    <property type="entry name" value="DUF4011"/>
    <property type="match status" value="1"/>
</dbReference>
<comment type="caution">
    <text evidence="4">The sequence shown here is derived from an EMBL/GenBank/DDBJ whole genome shotgun (WGS) entry which is preliminary data.</text>
</comment>
<evidence type="ECO:0000313" key="4">
    <source>
        <dbReference type="EMBL" id="SJN13334.1"/>
    </source>
</evidence>
<dbReference type="InterPro" id="IPR045055">
    <property type="entry name" value="DNA2/NAM7-like"/>
</dbReference>
<dbReference type="InterPro" id="IPR041679">
    <property type="entry name" value="DNA2/NAM7-like_C"/>
</dbReference>
<dbReference type="PANTHER" id="PTHR10887:SF495">
    <property type="entry name" value="HELICASE SENATAXIN ISOFORM X1-RELATED"/>
    <property type="match status" value="1"/>
</dbReference>
<protein>
    <submittedName>
        <fullName evidence="4">DNA helicase related protein</fullName>
    </submittedName>
</protein>
<evidence type="ECO:0000259" key="1">
    <source>
        <dbReference type="Pfam" id="PF13086"/>
    </source>
</evidence>
<dbReference type="RefSeq" id="WP_087108634.1">
    <property type="nucleotide sequence ID" value="NZ_FUKM01000044.1"/>
</dbReference>
<keyword evidence="4" id="KW-0347">Helicase</keyword>
<dbReference type="Pfam" id="PF13086">
    <property type="entry name" value="AAA_11"/>
    <property type="match status" value="1"/>
</dbReference>
<dbReference type="SUPFAM" id="SSF52980">
    <property type="entry name" value="Restriction endonuclease-like"/>
    <property type="match status" value="1"/>
</dbReference>
<name>A0A1R4I170_9GAMM</name>
<dbReference type="FunFam" id="3.40.960.10:FF:000002">
    <property type="entry name" value="DNA helicase related protein"/>
    <property type="match status" value="1"/>
</dbReference>
<dbReference type="PANTHER" id="PTHR10887">
    <property type="entry name" value="DNA2/NAM7 HELICASE FAMILY"/>
    <property type="match status" value="1"/>
</dbReference>
<feature type="domain" description="DNA2/NAM7 helicase helicase" evidence="1">
    <location>
        <begin position="674"/>
        <end position="797"/>
    </location>
</feature>
<dbReference type="Gene3D" id="3.40.960.10">
    <property type="entry name" value="VSR Endonuclease"/>
    <property type="match status" value="1"/>
</dbReference>
<evidence type="ECO:0000259" key="3">
    <source>
        <dbReference type="Pfam" id="PF18741"/>
    </source>
</evidence>
<organism evidence="4 5">
    <name type="scientific">Halomonas citrativorans</name>
    <dbReference type="NCBI Taxonomy" id="2742612"/>
    <lineage>
        <taxon>Bacteria</taxon>
        <taxon>Pseudomonadati</taxon>
        <taxon>Pseudomonadota</taxon>
        <taxon>Gammaproteobacteria</taxon>
        <taxon>Oceanospirillales</taxon>
        <taxon>Halomonadaceae</taxon>
        <taxon>Halomonas</taxon>
    </lineage>
</organism>
<dbReference type="CDD" id="cd18808">
    <property type="entry name" value="SF1_C_Upf1"/>
    <property type="match status" value="1"/>
</dbReference>
<reference evidence="4 5" key="1">
    <citation type="submission" date="2017-02" db="EMBL/GenBank/DDBJ databases">
        <authorList>
            <person name="Dridi B."/>
        </authorList>
    </citation>
    <scope>NUCLEOTIDE SEQUENCE [LARGE SCALE GENOMIC DNA]</scope>
    <source>
        <strain evidence="4 5">JB380</strain>
    </source>
</reference>
<feature type="domain" description="DNA2/NAM7 helicase-like C-terminal" evidence="2">
    <location>
        <begin position="1386"/>
        <end position="1581"/>
    </location>
</feature>
<accession>A0A1R4I170</accession>
<keyword evidence="4" id="KW-0067">ATP-binding</keyword>
<dbReference type="GO" id="GO:0004386">
    <property type="term" value="F:helicase activity"/>
    <property type="evidence" value="ECO:0007669"/>
    <property type="project" value="UniProtKB-KW"/>
</dbReference>
<dbReference type="InterPro" id="IPR011335">
    <property type="entry name" value="Restrct_endonuc-II-like"/>
</dbReference>
<dbReference type="FunFam" id="3.40.50.300:FF:002063">
    <property type="entry name" value="DNA helicase related protein"/>
    <property type="match status" value="1"/>
</dbReference>
<dbReference type="InterPro" id="IPR027417">
    <property type="entry name" value="P-loop_NTPase"/>
</dbReference>
<dbReference type="InterPro" id="IPR025103">
    <property type="entry name" value="DUF4011"/>
</dbReference>
<evidence type="ECO:0000259" key="2">
    <source>
        <dbReference type="Pfam" id="PF13087"/>
    </source>
</evidence>
<evidence type="ECO:0000313" key="5">
    <source>
        <dbReference type="Proteomes" id="UP000196331"/>
    </source>
</evidence>
<dbReference type="Pfam" id="PF13087">
    <property type="entry name" value="AAA_12"/>
    <property type="match status" value="1"/>
</dbReference>
<dbReference type="InterPro" id="IPR041677">
    <property type="entry name" value="DNA2/NAM7_AAA_11"/>
</dbReference>
<proteinExistence type="predicted"/>
<dbReference type="InterPro" id="IPR049468">
    <property type="entry name" value="Restrct_endonuc-II-like_dom"/>
</dbReference>